<dbReference type="Proteomes" id="UP001283361">
    <property type="component" value="Unassembled WGS sequence"/>
</dbReference>
<feature type="compositionally biased region" description="Polar residues" evidence="1">
    <location>
        <begin position="1"/>
        <end position="14"/>
    </location>
</feature>
<evidence type="ECO:0000313" key="2">
    <source>
        <dbReference type="EMBL" id="KAK3740494.1"/>
    </source>
</evidence>
<proteinExistence type="predicted"/>
<evidence type="ECO:0000313" key="3">
    <source>
        <dbReference type="Proteomes" id="UP001283361"/>
    </source>
</evidence>
<organism evidence="2 3">
    <name type="scientific">Elysia crispata</name>
    <name type="common">lettuce slug</name>
    <dbReference type="NCBI Taxonomy" id="231223"/>
    <lineage>
        <taxon>Eukaryota</taxon>
        <taxon>Metazoa</taxon>
        <taxon>Spiralia</taxon>
        <taxon>Lophotrochozoa</taxon>
        <taxon>Mollusca</taxon>
        <taxon>Gastropoda</taxon>
        <taxon>Heterobranchia</taxon>
        <taxon>Euthyneura</taxon>
        <taxon>Panpulmonata</taxon>
        <taxon>Sacoglossa</taxon>
        <taxon>Placobranchoidea</taxon>
        <taxon>Plakobranchidae</taxon>
        <taxon>Elysia</taxon>
    </lineage>
</organism>
<accession>A0AAE0YCL9</accession>
<comment type="caution">
    <text evidence="2">The sequence shown here is derived from an EMBL/GenBank/DDBJ whole genome shotgun (WGS) entry which is preliminary data.</text>
</comment>
<protein>
    <submittedName>
        <fullName evidence="2">Uncharacterized protein</fullName>
    </submittedName>
</protein>
<sequence length="76" mass="8194">MWLSQNPSRSQHPLSSCGGVRAHPDPNIQLVHVVESEPIQIPTSISSCGGVRAHPDPNIQLVHVVESEPIQIPTST</sequence>
<gene>
    <name evidence="2" type="ORF">RRG08_000481</name>
</gene>
<name>A0AAE0YCL9_9GAST</name>
<reference evidence="2" key="1">
    <citation type="journal article" date="2023" name="G3 (Bethesda)">
        <title>A reference genome for the long-term kleptoplast-retaining sea slug Elysia crispata morphotype clarki.</title>
        <authorList>
            <person name="Eastman K.E."/>
            <person name="Pendleton A.L."/>
            <person name="Shaikh M.A."/>
            <person name="Suttiyut T."/>
            <person name="Ogas R."/>
            <person name="Tomko P."/>
            <person name="Gavelis G."/>
            <person name="Widhalm J.R."/>
            <person name="Wisecaver J.H."/>
        </authorList>
    </citation>
    <scope>NUCLEOTIDE SEQUENCE</scope>
    <source>
        <strain evidence="2">ECLA1</strain>
    </source>
</reference>
<keyword evidence="3" id="KW-1185">Reference proteome</keyword>
<dbReference type="AlphaFoldDB" id="A0AAE0YCL9"/>
<dbReference type="EMBL" id="JAWDGP010006468">
    <property type="protein sequence ID" value="KAK3740494.1"/>
    <property type="molecule type" value="Genomic_DNA"/>
</dbReference>
<feature type="region of interest" description="Disordered" evidence="1">
    <location>
        <begin position="1"/>
        <end position="23"/>
    </location>
</feature>
<evidence type="ECO:0000256" key="1">
    <source>
        <dbReference type="SAM" id="MobiDB-lite"/>
    </source>
</evidence>